<dbReference type="EMBL" id="JH971386">
    <property type="protein sequence ID" value="EKM82286.1"/>
    <property type="molecule type" value="Genomic_DNA"/>
</dbReference>
<dbReference type="CDD" id="cd23714">
    <property type="entry name" value="beta-trefoil_Ricin_MtaL"/>
    <property type="match status" value="1"/>
</dbReference>
<evidence type="ECO:0008006" key="3">
    <source>
        <dbReference type="Google" id="ProtNLM"/>
    </source>
</evidence>
<proteinExistence type="predicted"/>
<dbReference type="HOGENOM" id="CLU_1776905_0_0_1"/>
<dbReference type="AlphaFoldDB" id="K5X373"/>
<gene>
    <name evidence="1" type="ORF">AGABI1DRAFT_110960</name>
</gene>
<dbReference type="InParanoid" id="K5X373"/>
<sequence length="146" mass="16376">MSQSLAGKFKFAYKGGEVSASRTWGTIQTSRVYIDNRDNGEFAKWEVVPAGNNSELYIRNVGVGDYSCGEPSPNARVIGKEEDKTAWCIEQSDGNSCRIRYPNRDLYWTAIPVRTQIPGRVAWEIFLESGDSTAAEQRFELVRVEG</sequence>
<dbReference type="Gene3D" id="2.80.10.50">
    <property type="match status" value="1"/>
</dbReference>
<dbReference type="Proteomes" id="UP000008493">
    <property type="component" value="Unassembled WGS sequence"/>
</dbReference>
<evidence type="ECO:0000313" key="2">
    <source>
        <dbReference type="Proteomes" id="UP000008493"/>
    </source>
</evidence>
<dbReference type="RefSeq" id="XP_007326343.1">
    <property type="nucleotide sequence ID" value="XM_007326281.1"/>
</dbReference>
<organism evidence="1 2">
    <name type="scientific">Agaricus bisporus var. burnettii (strain JB137-S8 / ATCC MYA-4627 / FGSC 10392)</name>
    <name type="common">White button mushroom</name>
    <dbReference type="NCBI Taxonomy" id="597362"/>
    <lineage>
        <taxon>Eukaryota</taxon>
        <taxon>Fungi</taxon>
        <taxon>Dikarya</taxon>
        <taxon>Basidiomycota</taxon>
        <taxon>Agaricomycotina</taxon>
        <taxon>Agaricomycetes</taxon>
        <taxon>Agaricomycetidae</taxon>
        <taxon>Agaricales</taxon>
        <taxon>Agaricineae</taxon>
        <taxon>Agaricaceae</taxon>
        <taxon>Agaricus</taxon>
    </lineage>
</organism>
<keyword evidence="2" id="KW-1185">Reference proteome</keyword>
<reference evidence="2" key="1">
    <citation type="journal article" date="2012" name="Proc. Natl. Acad. Sci. U.S.A.">
        <title>Genome sequence of the button mushroom Agaricus bisporus reveals mechanisms governing adaptation to a humic-rich ecological niche.</title>
        <authorList>
            <person name="Morin E."/>
            <person name="Kohler A."/>
            <person name="Baker A.R."/>
            <person name="Foulongne-Oriol M."/>
            <person name="Lombard V."/>
            <person name="Nagy L.G."/>
            <person name="Ohm R.A."/>
            <person name="Patyshakuliyeva A."/>
            <person name="Brun A."/>
            <person name="Aerts A.L."/>
            <person name="Bailey A.M."/>
            <person name="Billette C."/>
            <person name="Coutinho P.M."/>
            <person name="Deakin G."/>
            <person name="Doddapaneni H."/>
            <person name="Floudas D."/>
            <person name="Grimwood J."/>
            <person name="Hilden K."/>
            <person name="Kuees U."/>
            <person name="LaButti K.M."/>
            <person name="Lapidus A."/>
            <person name="Lindquist E.A."/>
            <person name="Lucas S.M."/>
            <person name="Murat C."/>
            <person name="Riley R.W."/>
            <person name="Salamov A.A."/>
            <person name="Schmutz J."/>
            <person name="Subramanian V."/>
            <person name="Woesten H.A.B."/>
            <person name="Xu J."/>
            <person name="Eastwood D.C."/>
            <person name="Foster G.D."/>
            <person name="Sonnenberg A.S."/>
            <person name="Cullen D."/>
            <person name="de Vries R.P."/>
            <person name="Lundell T."/>
            <person name="Hibbett D.S."/>
            <person name="Henrissat B."/>
            <person name="Burton K.S."/>
            <person name="Kerrigan R.W."/>
            <person name="Challen M.P."/>
            <person name="Grigoriev I.V."/>
            <person name="Martin F."/>
        </authorList>
    </citation>
    <scope>NUCLEOTIDE SEQUENCE [LARGE SCALE GENOMIC DNA]</scope>
    <source>
        <strain evidence="2">JB137-S8 / ATCC MYA-4627 / FGSC 10392</strain>
    </source>
</reference>
<dbReference type="OrthoDB" id="3030470at2759"/>
<dbReference type="OMA" id="NGEFAKW"/>
<protein>
    <recommendedName>
        <fullName evidence="3">Ricin B lectin domain-containing protein</fullName>
    </recommendedName>
</protein>
<dbReference type="GeneID" id="18823121"/>
<name>K5X373_AGABU</name>
<dbReference type="KEGG" id="abp:AGABI1DRAFT110960"/>
<accession>K5X373</accession>
<evidence type="ECO:0000313" key="1">
    <source>
        <dbReference type="EMBL" id="EKM82286.1"/>
    </source>
</evidence>